<proteinExistence type="predicted"/>
<organism evidence="2 3">
    <name type="scientific">Glycomyces rhizosphaerae</name>
    <dbReference type="NCBI Taxonomy" id="2054422"/>
    <lineage>
        <taxon>Bacteria</taxon>
        <taxon>Bacillati</taxon>
        <taxon>Actinomycetota</taxon>
        <taxon>Actinomycetes</taxon>
        <taxon>Glycomycetales</taxon>
        <taxon>Glycomycetaceae</taxon>
        <taxon>Glycomyces</taxon>
    </lineage>
</organism>
<dbReference type="RefSeq" id="WP_387980715.1">
    <property type="nucleotide sequence ID" value="NZ_JBHRWO010000021.1"/>
</dbReference>
<dbReference type="InterPro" id="IPR029001">
    <property type="entry name" value="ITPase-like_fam"/>
</dbReference>
<gene>
    <name evidence="2" type="ORF">ACFO8M_25475</name>
</gene>
<accession>A0ABV7Q584</accession>
<dbReference type="SUPFAM" id="SSF52972">
    <property type="entry name" value="ITPase-like"/>
    <property type="match status" value="1"/>
</dbReference>
<evidence type="ECO:0000256" key="1">
    <source>
        <dbReference type="ARBA" id="ARBA00022801"/>
    </source>
</evidence>
<protein>
    <submittedName>
        <fullName evidence="2">Non-canonical purine NTP pyrophosphatase</fullName>
        <ecNumber evidence="2">3.6.1.-</ecNumber>
    </submittedName>
</protein>
<name>A0ABV7Q584_9ACTN</name>
<keyword evidence="3" id="KW-1185">Reference proteome</keyword>
<evidence type="ECO:0000313" key="2">
    <source>
        <dbReference type="EMBL" id="MFC3495845.1"/>
    </source>
</evidence>
<reference evidence="3" key="1">
    <citation type="journal article" date="2019" name="Int. J. Syst. Evol. Microbiol.">
        <title>The Global Catalogue of Microorganisms (GCM) 10K type strain sequencing project: providing services to taxonomists for standard genome sequencing and annotation.</title>
        <authorList>
            <consortium name="The Broad Institute Genomics Platform"/>
            <consortium name="The Broad Institute Genome Sequencing Center for Infectious Disease"/>
            <person name="Wu L."/>
            <person name="Ma J."/>
        </authorList>
    </citation>
    <scope>NUCLEOTIDE SEQUENCE [LARGE SCALE GENOMIC DNA]</scope>
    <source>
        <strain evidence="3">CGMCC 4.7396</strain>
    </source>
</reference>
<dbReference type="EMBL" id="JBHRWO010000021">
    <property type="protein sequence ID" value="MFC3495845.1"/>
    <property type="molecule type" value="Genomic_DNA"/>
</dbReference>
<keyword evidence="1 2" id="KW-0378">Hydrolase</keyword>
<dbReference type="Pfam" id="PF01725">
    <property type="entry name" value="Ham1p_like"/>
    <property type="match status" value="1"/>
</dbReference>
<dbReference type="EC" id="3.6.1.-" evidence="2"/>
<dbReference type="Gene3D" id="3.90.950.10">
    <property type="match status" value="1"/>
</dbReference>
<dbReference type="InterPro" id="IPR002637">
    <property type="entry name" value="RdgB/HAM1"/>
</dbReference>
<comment type="caution">
    <text evidence="2">The sequence shown here is derived from an EMBL/GenBank/DDBJ whole genome shotgun (WGS) entry which is preliminary data.</text>
</comment>
<evidence type="ECO:0000313" key="3">
    <source>
        <dbReference type="Proteomes" id="UP001595712"/>
    </source>
</evidence>
<dbReference type="GO" id="GO:0016787">
    <property type="term" value="F:hydrolase activity"/>
    <property type="evidence" value="ECO:0007669"/>
    <property type="project" value="UniProtKB-KW"/>
</dbReference>
<dbReference type="Proteomes" id="UP001595712">
    <property type="component" value="Unassembled WGS sequence"/>
</dbReference>
<sequence length="172" mass="18233">MSGDVRIATGNAGKVALLGGYLTAAGFQPRMADPGDAEDRAETGYRPAVLAKLAGVPEAGPPVVAHDSGFEFACLGGEPGPRTKAWLASTDDVRRELVPGTGVRVVHCVGLRFGSQTLTFLDHDDRIVPEQFLPEDSDLPLTNCFVGPRDSLARLMGRVAARLAERTTADFE</sequence>